<evidence type="ECO:0000313" key="4">
    <source>
        <dbReference type="Proteomes" id="UP000029964"/>
    </source>
</evidence>
<keyword evidence="2" id="KW-0472">Membrane</keyword>
<feature type="region of interest" description="Disordered" evidence="1">
    <location>
        <begin position="1"/>
        <end position="23"/>
    </location>
</feature>
<accession>A0A086T4S3</accession>
<dbReference type="EMBL" id="JPKY01000050">
    <property type="protein sequence ID" value="KFH44355.1"/>
    <property type="molecule type" value="Genomic_DNA"/>
</dbReference>
<feature type="region of interest" description="Disordered" evidence="1">
    <location>
        <begin position="350"/>
        <end position="410"/>
    </location>
</feature>
<evidence type="ECO:0000256" key="1">
    <source>
        <dbReference type="SAM" id="MobiDB-lite"/>
    </source>
</evidence>
<reference evidence="4" key="1">
    <citation type="journal article" date="2014" name="Genome Announc.">
        <title>Genome sequence and annotation of Acremonium chrysogenum, producer of the beta-lactam antibiotic cephalosporin C.</title>
        <authorList>
            <person name="Terfehr D."/>
            <person name="Dahlmann T.A."/>
            <person name="Specht T."/>
            <person name="Zadra I."/>
            <person name="Kuernsteiner H."/>
            <person name="Kueck U."/>
        </authorList>
    </citation>
    <scope>NUCLEOTIDE SEQUENCE [LARGE SCALE GENOMIC DNA]</scope>
    <source>
        <strain evidence="4">ATCC 11550 / CBS 779.69 / DSM 880 / IAM 14645 / JCM 23072 / IMI 49137</strain>
    </source>
</reference>
<sequence>MDSLLSKPFDSQEQKSPGDLSASSLPERTKALAAALLHRLRRGGVSLLLRVAAVVFAIFLLVHLVPPDITDRYHSVLSWSSADSAVKAADLRMVVFGSQDLLGSSSPNDTTAHGTTWAQKLCKELSCSSLLSFVPNNDYDGGLTSNRVYQSELDKLMKVAENADVYQKPAADLLYLKEQYPTPQDTPDLGRQVQQFVSLEPPEMPPHETIWVFSFGTWDIWKLAAMPLQSGAAVVDALASHIFDQVEYLYSESLDERSIAYSDFWKSGNNFEADGLVGPDPEVPEDKRMKESFRVVIPQLFDISLAPGWQDRPSPPVPHSAAEQLRNSAVLTARWNAQIKSQMEAWMKKDEQADDDGVEGAEKGGAARKRTDAPPDVDTAVETNVETDAETDAGTDEETMSRPYPQRLGYHADPARSILDAMTEGDMQRSGVRDSKGRGTLSASAPMGFTEVWTPCMTESEPVGKDEKAGPSMCKSPDAHLFRDNFTLGQRAINELAKQTARGVMEHLLSPREVTA</sequence>
<comment type="caution">
    <text evidence="3">The sequence shown here is derived from an EMBL/GenBank/DDBJ whole genome shotgun (WGS) entry which is preliminary data.</text>
</comment>
<evidence type="ECO:0000313" key="3">
    <source>
        <dbReference type="EMBL" id="KFH44355.1"/>
    </source>
</evidence>
<dbReference type="STRING" id="857340.A0A086T4S3"/>
<gene>
    <name evidence="3" type="ORF">ACRE_049010</name>
</gene>
<dbReference type="HOGENOM" id="CLU_032510_0_0_1"/>
<dbReference type="Proteomes" id="UP000029964">
    <property type="component" value="Unassembled WGS sequence"/>
</dbReference>
<protein>
    <submittedName>
        <fullName evidence="3">Uncharacterized protein</fullName>
    </submittedName>
</protein>
<proteinExistence type="predicted"/>
<organism evidence="3 4">
    <name type="scientific">Hapsidospora chrysogenum (strain ATCC 11550 / CBS 779.69 / DSM 880 / IAM 14645 / JCM 23072 / IMI 49137)</name>
    <name type="common">Acremonium chrysogenum</name>
    <dbReference type="NCBI Taxonomy" id="857340"/>
    <lineage>
        <taxon>Eukaryota</taxon>
        <taxon>Fungi</taxon>
        <taxon>Dikarya</taxon>
        <taxon>Ascomycota</taxon>
        <taxon>Pezizomycotina</taxon>
        <taxon>Sordariomycetes</taxon>
        <taxon>Hypocreomycetidae</taxon>
        <taxon>Hypocreales</taxon>
        <taxon>Bionectriaceae</taxon>
        <taxon>Hapsidospora</taxon>
    </lineage>
</organism>
<feature type="compositionally biased region" description="Polar residues" evidence="1">
    <location>
        <begin position="9"/>
        <end position="23"/>
    </location>
</feature>
<evidence type="ECO:0000256" key="2">
    <source>
        <dbReference type="SAM" id="Phobius"/>
    </source>
</evidence>
<keyword evidence="2" id="KW-0812">Transmembrane</keyword>
<feature type="region of interest" description="Disordered" evidence="1">
    <location>
        <begin position="425"/>
        <end position="444"/>
    </location>
</feature>
<keyword evidence="2" id="KW-1133">Transmembrane helix</keyword>
<name>A0A086T4S3_HAPC1</name>
<dbReference type="OrthoDB" id="5278722at2759"/>
<dbReference type="AlphaFoldDB" id="A0A086T4S3"/>
<keyword evidence="4" id="KW-1185">Reference proteome</keyword>
<feature type="transmembrane region" description="Helical" evidence="2">
    <location>
        <begin position="47"/>
        <end position="65"/>
    </location>
</feature>
<feature type="compositionally biased region" description="Acidic residues" evidence="1">
    <location>
        <begin position="385"/>
        <end position="398"/>
    </location>
</feature>